<protein>
    <submittedName>
        <fullName evidence="3">F-box protein DOR-like</fullName>
    </submittedName>
</protein>
<evidence type="ECO:0000313" key="3">
    <source>
        <dbReference type="RefSeq" id="XP_018453414.2"/>
    </source>
</evidence>
<dbReference type="AlphaFoldDB" id="A0A6J0L1V4"/>
<organism evidence="2 3">
    <name type="scientific">Raphanus sativus</name>
    <name type="common">Radish</name>
    <name type="synonym">Raphanus raphanistrum var. sativus</name>
    <dbReference type="NCBI Taxonomy" id="3726"/>
    <lineage>
        <taxon>Eukaryota</taxon>
        <taxon>Viridiplantae</taxon>
        <taxon>Streptophyta</taxon>
        <taxon>Embryophyta</taxon>
        <taxon>Tracheophyta</taxon>
        <taxon>Spermatophyta</taxon>
        <taxon>Magnoliopsida</taxon>
        <taxon>eudicotyledons</taxon>
        <taxon>Gunneridae</taxon>
        <taxon>Pentapetalae</taxon>
        <taxon>rosids</taxon>
        <taxon>malvids</taxon>
        <taxon>Brassicales</taxon>
        <taxon>Brassicaceae</taxon>
        <taxon>Brassiceae</taxon>
        <taxon>Raphanus</taxon>
    </lineage>
</organism>
<dbReference type="PANTHER" id="PTHR31111">
    <property type="entry name" value="BNAA05G37150D PROTEIN-RELATED"/>
    <property type="match status" value="1"/>
</dbReference>
<gene>
    <name evidence="3" type="primary">LOC108824476</name>
</gene>
<feature type="domain" description="F-box associated beta-propeller type 3" evidence="1">
    <location>
        <begin position="3"/>
        <end position="269"/>
    </location>
</feature>
<reference evidence="2" key="1">
    <citation type="journal article" date="2019" name="Database">
        <title>The radish genome database (RadishGD): an integrated information resource for radish genomics.</title>
        <authorList>
            <person name="Yu H.J."/>
            <person name="Baek S."/>
            <person name="Lee Y.J."/>
            <person name="Cho A."/>
            <person name="Mun J.H."/>
        </authorList>
    </citation>
    <scope>NUCLEOTIDE SEQUENCE [LARGE SCALE GENOMIC DNA]</scope>
    <source>
        <strain evidence="2">cv. WK10039</strain>
    </source>
</reference>
<dbReference type="GeneID" id="108824476"/>
<dbReference type="OrthoDB" id="1102644at2759"/>
<reference evidence="3" key="2">
    <citation type="submission" date="2025-08" db="UniProtKB">
        <authorList>
            <consortium name="RefSeq"/>
        </authorList>
    </citation>
    <scope>IDENTIFICATION</scope>
    <source>
        <tissue evidence="3">Leaf</tissue>
    </source>
</reference>
<dbReference type="Proteomes" id="UP000504610">
    <property type="component" value="Chromosome 9"/>
</dbReference>
<proteinExistence type="predicted"/>
<dbReference type="KEGG" id="rsz:108824476"/>
<evidence type="ECO:0000259" key="1">
    <source>
        <dbReference type="Pfam" id="PF08268"/>
    </source>
</evidence>
<dbReference type="InterPro" id="IPR017451">
    <property type="entry name" value="F-box-assoc_interact_dom"/>
</dbReference>
<keyword evidence="2" id="KW-1185">Reference proteome</keyword>
<evidence type="ECO:0000313" key="2">
    <source>
        <dbReference type="Proteomes" id="UP000504610"/>
    </source>
</evidence>
<dbReference type="PANTHER" id="PTHR31111:SF125">
    <property type="entry name" value="F-BOX PROTEIN CPR30-LIKE"/>
    <property type="match status" value="1"/>
</dbReference>
<dbReference type="InterPro" id="IPR013187">
    <property type="entry name" value="F-box-assoc_dom_typ3"/>
</dbReference>
<dbReference type="NCBIfam" id="TIGR01640">
    <property type="entry name" value="F_box_assoc_1"/>
    <property type="match status" value="1"/>
</dbReference>
<dbReference type="RefSeq" id="XP_018453414.2">
    <property type="nucleotide sequence ID" value="XM_018597912.2"/>
</dbReference>
<accession>A0A6J0L1V4</accession>
<dbReference type="Pfam" id="PF08268">
    <property type="entry name" value="FBA_3"/>
    <property type="match status" value="1"/>
</dbReference>
<sequence length="281" mass="32161">MKIPCEFTSDVSVSAIRGLVFLRVERGLKGKAHLSMICNPSTGESLILPKVKSRRKIGVTSYFMYDPVEKQYKVLSMTWHPKGNRWQGTEEHQVLTLGGGESSWRKIECSIHYKLITDHHVCIDGVLYYPARTIMLEDYIIIRFDVRSEKFRRIKGPDLFDSAPLVNYNGKLALLGGSRTSIRLRVLEDVGKQKWSERTYVLPELSKNVVGDESLHIVGITRTNEIVLCSSSPQYLLYCNAERKTVIRVDIQGMEAVKRSEIFTFIDHIEDARLMKVCFKS</sequence>
<name>A0A6J0L1V4_RAPSA</name>